<dbReference type="EMBL" id="JAZGQL010000032">
    <property type="protein sequence ID" value="MEE6311187.1"/>
    <property type="molecule type" value="Genomic_DNA"/>
</dbReference>
<feature type="compositionally biased region" description="Basic and acidic residues" evidence="1">
    <location>
        <begin position="332"/>
        <end position="341"/>
    </location>
</feature>
<feature type="region of interest" description="Disordered" evidence="1">
    <location>
        <begin position="332"/>
        <end position="352"/>
    </location>
</feature>
<reference evidence="4 5" key="1">
    <citation type="submission" date="2024-01" db="EMBL/GenBank/DDBJ databases">
        <title>Genome insights into Plantactinospora veratri sp. nov.</title>
        <authorList>
            <person name="Wang L."/>
        </authorList>
    </citation>
    <scope>NUCLEOTIDE SEQUENCE [LARGE SCALE GENOMIC DNA]</scope>
    <source>
        <strain evidence="4 5">NEAU-FHS4</strain>
    </source>
</reference>
<evidence type="ECO:0000313" key="5">
    <source>
        <dbReference type="Proteomes" id="UP001339911"/>
    </source>
</evidence>
<keyword evidence="2" id="KW-0732">Signal</keyword>
<dbReference type="Gene3D" id="2.60.120.380">
    <property type="match status" value="2"/>
</dbReference>
<feature type="signal peptide" evidence="2">
    <location>
        <begin position="1"/>
        <end position="25"/>
    </location>
</feature>
<sequence>MRRTIAILAAGTLAATGLTATGAQARPSTDERNTSVATSAPAIGLAKVKPSAAKQPAGPNPFLALLPDPAKADYVGWKNWLAKQGDQRAGLRAQQRAAAAAPVVADEEEPAGIRGGNDTPANAQQITGFGTGAKDNPRLRILGTLSPEQVDATEIAPNPEDDGAIPLAGETGVGTTEQAVTTTAAIGDGPHGSAASGSGDFDFYEVTGVAGRTLTVDVDTPAGELDSVVLLYNAEGELIALNDDSPEGLDSLLVHQFAADGTYYVAVIGFPTIPADPFDSASGGGAGSEGPYQVTIGTAEQDTDFFAVRLRPGDVVGASVEGSAAKITVYDPDGREVHGSDQDGSSLYPPNSPLPGGGNAVTEHVADKAGWHYVGVSLGDGMYDITVEAYRSGQQPRQTLFLDFDGARINTAIFGGPGVRTLSPMRAFLGRWGLTAADEDAVIDGIIAGVRENLRHDMIESGLNPRFDIRILNSRDHADPFGQANVSRIIIGGSIEESGVPTIGVAQYIDPGNFGTQDSALVLLDVLSDPAGEEPSLNTYITEASNRVEFVGRAVGNVTAHEAGHFFGNWHVDQFNEQANIMDQGGNFPLMFAVGPDGVGGTADDPDVDFGEDTFNPGEGFTGTEDTLSRIVFGVTR</sequence>
<dbReference type="Proteomes" id="UP001339911">
    <property type="component" value="Unassembled WGS sequence"/>
</dbReference>
<evidence type="ECO:0000313" key="4">
    <source>
        <dbReference type="EMBL" id="MEE6311187.1"/>
    </source>
</evidence>
<feature type="chain" id="PRO_5046473345" evidence="2">
    <location>
        <begin position="26"/>
        <end position="637"/>
    </location>
</feature>
<comment type="caution">
    <text evidence="4">The sequence shown here is derived from an EMBL/GenBank/DDBJ whole genome shotgun (WGS) entry which is preliminary data.</text>
</comment>
<gene>
    <name evidence="4" type="ORF">V1634_30585</name>
</gene>
<proteinExistence type="predicted"/>
<feature type="domain" description="Peptidase C-terminal archaeal/bacterial" evidence="3">
    <location>
        <begin position="200"/>
        <end position="267"/>
    </location>
</feature>
<keyword evidence="5" id="KW-1185">Reference proteome</keyword>
<evidence type="ECO:0000256" key="2">
    <source>
        <dbReference type="SAM" id="SignalP"/>
    </source>
</evidence>
<evidence type="ECO:0000259" key="3">
    <source>
        <dbReference type="Pfam" id="PF04151"/>
    </source>
</evidence>
<accession>A0ABU7SMS0</accession>
<dbReference type="InterPro" id="IPR007280">
    <property type="entry name" value="Peptidase_C_arc/bac"/>
</dbReference>
<name>A0ABU7SMS0_9ACTN</name>
<dbReference type="RefSeq" id="WP_331211195.1">
    <property type="nucleotide sequence ID" value="NZ_JAZGQL010000032.1"/>
</dbReference>
<protein>
    <submittedName>
        <fullName evidence="4">PPC domain-containing protein</fullName>
    </submittedName>
</protein>
<feature type="region of interest" description="Disordered" evidence="1">
    <location>
        <begin position="101"/>
        <end position="121"/>
    </location>
</feature>
<organism evidence="4 5">
    <name type="scientific">Plantactinospora veratri</name>
    <dbReference type="NCBI Taxonomy" id="1436122"/>
    <lineage>
        <taxon>Bacteria</taxon>
        <taxon>Bacillati</taxon>
        <taxon>Actinomycetota</taxon>
        <taxon>Actinomycetes</taxon>
        <taxon>Micromonosporales</taxon>
        <taxon>Micromonosporaceae</taxon>
        <taxon>Plantactinospora</taxon>
    </lineage>
</organism>
<evidence type="ECO:0000256" key="1">
    <source>
        <dbReference type="SAM" id="MobiDB-lite"/>
    </source>
</evidence>
<dbReference type="Pfam" id="PF04151">
    <property type="entry name" value="PPC"/>
    <property type="match status" value="1"/>
</dbReference>